<accession>A0AAE0ZXZ5</accession>
<name>A0AAE0ZXZ5_9GAST</name>
<comment type="caution">
    <text evidence="1">The sequence shown here is derived from an EMBL/GenBank/DDBJ whole genome shotgun (WGS) entry which is preliminary data.</text>
</comment>
<evidence type="ECO:0000313" key="2">
    <source>
        <dbReference type="Proteomes" id="UP001283361"/>
    </source>
</evidence>
<protein>
    <submittedName>
        <fullName evidence="1">Uncharacterized protein</fullName>
    </submittedName>
</protein>
<proteinExistence type="predicted"/>
<evidence type="ECO:0000313" key="1">
    <source>
        <dbReference type="EMBL" id="KAK3777773.1"/>
    </source>
</evidence>
<dbReference type="AlphaFoldDB" id="A0AAE0ZXZ5"/>
<dbReference type="EMBL" id="JAWDGP010003058">
    <property type="protein sequence ID" value="KAK3777773.1"/>
    <property type="molecule type" value="Genomic_DNA"/>
</dbReference>
<gene>
    <name evidence="1" type="ORF">RRG08_038023</name>
</gene>
<keyword evidence="2" id="KW-1185">Reference proteome</keyword>
<dbReference type="Proteomes" id="UP001283361">
    <property type="component" value="Unassembled WGS sequence"/>
</dbReference>
<organism evidence="1 2">
    <name type="scientific">Elysia crispata</name>
    <name type="common">lettuce slug</name>
    <dbReference type="NCBI Taxonomy" id="231223"/>
    <lineage>
        <taxon>Eukaryota</taxon>
        <taxon>Metazoa</taxon>
        <taxon>Spiralia</taxon>
        <taxon>Lophotrochozoa</taxon>
        <taxon>Mollusca</taxon>
        <taxon>Gastropoda</taxon>
        <taxon>Heterobranchia</taxon>
        <taxon>Euthyneura</taxon>
        <taxon>Panpulmonata</taxon>
        <taxon>Sacoglossa</taxon>
        <taxon>Placobranchoidea</taxon>
        <taxon>Plakobranchidae</taxon>
        <taxon>Elysia</taxon>
    </lineage>
</organism>
<sequence length="199" mass="22440">MHAHSTQENKLCPSTTDTSLRQLSWLSKERKRVLREFLLIFQVHFFISLDQSSSGTLEGENELEELILNGWGSEEGISVSMERKREGRFIGESDVPLQSEARVSICPPPSCPVSRYFYRINFPDQAWPRASIDSASCGRNLPSNLLLHRPRQVSFLGAAAPCPFPRLLHSFQFQDFLASLVFSSSSSILGQTSLCKLLY</sequence>
<reference evidence="1" key="1">
    <citation type="journal article" date="2023" name="G3 (Bethesda)">
        <title>A reference genome for the long-term kleptoplast-retaining sea slug Elysia crispata morphotype clarki.</title>
        <authorList>
            <person name="Eastman K.E."/>
            <person name="Pendleton A.L."/>
            <person name="Shaikh M.A."/>
            <person name="Suttiyut T."/>
            <person name="Ogas R."/>
            <person name="Tomko P."/>
            <person name="Gavelis G."/>
            <person name="Widhalm J.R."/>
            <person name="Wisecaver J.H."/>
        </authorList>
    </citation>
    <scope>NUCLEOTIDE SEQUENCE</scope>
    <source>
        <strain evidence="1">ECLA1</strain>
    </source>
</reference>